<protein>
    <submittedName>
        <fullName evidence="1">Uncharacterized protein</fullName>
    </submittedName>
</protein>
<organism evidence="1 2">
    <name type="scientific">Sphagnum jensenii</name>
    <dbReference type="NCBI Taxonomy" id="128206"/>
    <lineage>
        <taxon>Eukaryota</taxon>
        <taxon>Viridiplantae</taxon>
        <taxon>Streptophyta</taxon>
        <taxon>Embryophyta</taxon>
        <taxon>Bryophyta</taxon>
        <taxon>Sphagnophytina</taxon>
        <taxon>Sphagnopsida</taxon>
        <taxon>Sphagnales</taxon>
        <taxon>Sphagnaceae</taxon>
        <taxon>Sphagnum</taxon>
    </lineage>
</organism>
<name>A0ABP0VZT7_9BRYO</name>
<gene>
    <name evidence="1" type="ORF">CSSPJE1EN1_LOCUS4749</name>
</gene>
<dbReference type="EMBL" id="OZ020107">
    <property type="protein sequence ID" value="CAK9259271.1"/>
    <property type="molecule type" value="Genomic_DNA"/>
</dbReference>
<evidence type="ECO:0000313" key="1">
    <source>
        <dbReference type="EMBL" id="CAK9259271.1"/>
    </source>
</evidence>
<keyword evidence="2" id="KW-1185">Reference proteome</keyword>
<evidence type="ECO:0000313" key="2">
    <source>
        <dbReference type="Proteomes" id="UP001497444"/>
    </source>
</evidence>
<reference evidence="1" key="1">
    <citation type="submission" date="2024-02" db="EMBL/GenBank/DDBJ databases">
        <authorList>
            <consortium name="ELIXIR-Norway"/>
            <consortium name="Elixir Norway"/>
        </authorList>
    </citation>
    <scope>NUCLEOTIDE SEQUENCE</scope>
</reference>
<accession>A0ABP0VZT7</accession>
<proteinExistence type="predicted"/>
<dbReference type="Proteomes" id="UP001497444">
    <property type="component" value="Chromosome 12"/>
</dbReference>
<sequence>MSMSLHRCDHTNRQRQNVRMNAAVVVAVAAFASAMATAAPFLFGDLRDHALLVRARRDPPARSPSLFWLPFLVPSGLEVIQVF</sequence>